<feature type="transmembrane region" description="Helical" evidence="1">
    <location>
        <begin position="6"/>
        <end position="25"/>
    </location>
</feature>
<evidence type="ECO:0000256" key="1">
    <source>
        <dbReference type="SAM" id="Phobius"/>
    </source>
</evidence>
<comment type="caution">
    <text evidence="2">The sequence shown here is derived from an EMBL/GenBank/DDBJ whole genome shotgun (WGS) entry which is preliminary data.</text>
</comment>
<dbReference type="RefSeq" id="WP_086193652.1">
    <property type="nucleotide sequence ID" value="NZ_JABERG010000016.1"/>
</dbReference>
<gene>
    <name evidence="2" type="ORF">HLH11_13580</name>
    <name evidence="3" type="ORF">HLH13_12710</name>
</gene>
<accession>A0A241VH91</accession>
<keyword evidence="1" id="KW-0812">Transmembrane</keyword>
<dbReference type="Proteomes" id="UP000546536">
    <property type="component" value="Unassembled WGS sequence"/>
</dbReference>
<dbReference type="AlphaFoldDB" id="A0A241VH91"/>
<dbReference type="STRING" id="1977878.B9T23_07500"/>
<feature type="transmembrane region" description="Helical" evidence="1">
    <location>
        <begin position="68"/>
        <end position="92"/>
    </location>
</feature>
<evidence type="ECO:0000313" key="3">
    <source>
        <dbReference type="EMBL" id="NNH88551.1"/>
    </source>
</evidence>
<accession>A0A7Y2WLC4</accession>
<evidence type="ECO:0000313" key="4">
    <source>
        <dbReference type="Proteomes" id="UP000532147"/>
    </source>
</evidence>
<dbReference type="Proteomes" id="UP000532147">
    <property type="component" value="Unassembled WGS sequence"/>
</dbReference>
<keyword evidence="1" id="KW-1133">Transmembrane helix</keyword>
<keyword evidence="5" id="KW-1185">Reference proteome</keyword>
<protein>
    <submittedName>
        <fullName evidence="2">Uncharacterized protein</fullName>
    </submittedName>
</protein>
<dbReference type="EMBL" id="JABERH010000031">
    <property type="protein sequence ID" value="NNH39647.1"/>
    <property type="molecule type" value="Genomic_DNA"/>
</dbReference>
<feature type="transmembrane region" description="Helical" evidence="1">
    <location>
        <begin position="32"/>
        <end position="48"/>
    </location>
</feature>
<dbReference type="EMBL" id="JABERG010000016">
    <property type="protein sequence ID" value="NNH88551.1"/>
    <property type="molecule type" value="Genomic_DNA"/>
</dbReference>
<evidence type="ECO:0000313" key="2">
    <source>
        <dbReference type="EMBL" id="NNH39647.1"/>
    </source>
</evidence>
<sequence>MNISFSALLACLSFYSGIYMIYYFFAKQQQPLIILIAIALLIFAWWITPNSYERDRKSYDSTLRMGEFLWNPLITWWRLFIWPISLLLAWLYP</sequence>
<keyword evidence="1" id="KW-0472">Membrane</keyword>
<proteinExistence type="predicted"/>
<name>A0A241VH91_9GAMM</name>
<reference evidence="4 5" key="1">
    <citation type="submission" date="2020-04" db="EMBL/GenBank/DDBJ databases">
        <title>Acinetobacter Taxon 24.</title>
        <authorList>
            <person name="Nemec A."/>
            <person name="Radolfova-Krizova L."/>
            <person name="Higgins P.G."/>
            <person name="Spanelova P."/>
        </authorList>
    </citation>
    <scope>NUCLEOTIDE SEQUENCE [LARGE SCALE GENOMIC DNA]</scope>
    <source>
        <strain evidence="3 5">ANC 4279</strain>
        <strain evidence="2 4">ANC 4280</strain>
    </source>
</reference>
<evidence type="ECO:0000313" key="5">
    <source>
        <dbReference type="Proteomes" id="UP000546536"/>
    </source>
</evidence>
<organism evidence="2 4">
    <name type="scientific">Acinetobacter terrae</name>
    <dbReference type="NCBI Taxonomy" id="2731247"/>
    <lineage>
        <taxon>Bacteria</taxon>
        <taxon>Pseudomonadati</taxon>
        <taxon>Pseudomonadota</taxon>
        <taxon>Gammaproteobacteria</taxon>
        <taxon>Moraxellales</taxon>
        <taxon>Moraxellaceae</taxon>
        <taxon>Acinetobacter</taxon>
        <taxon>Acinetobacter Taxon 24</taxon>
    </lineage>
</organism>